<keyword evidence="2" id="KW-1133">Transmembrane helix</keyword>
<evidence type="ECO:0000313" key="4">
    <source>
        <dbReference type="Proteomes" id="UP000192582"/>
    </source>
</evidence>
<evidence type="ECO:0000313" key="3">
    <source>
        <dbReference type="EMBL" id="SMB93063.1"/>
    </source>
</evidence>
<evidence type="ECO:0000256" key="2">
    <source>
        <dbReference type="SAM" id="Phobius"/>
    </source>
</evidence>
<feature type="transmembrane region" description="Helical" evidence="2">
    <location>
        <begin position="48"/>
        <end position="75"/>
    </location>
</feature>
<dbReference type="STRING" id="695939.SAMN00790413_01829"/>
<accession>A0A1W1VIF3</accession>
<reference evidence="3 4" key="1">
    <citation type="submission" date="2017-04" db="EMBL/GenBank/DDBJ databases">
        <authorList>
            <person name="Afonso C.L."/>
            <person name="Miller P.J."/>
            <person name="Scott M.A."/>
            <person name="Spackman E."/>
            <person name="Goraichik I."/>
            <person name="Dimitrov K.M."/>
            <person name="Suarez D.L."/>
            <person name="Swayne D.E."/>
        </authorList>
    </citation>
    <scope>NUCLEOTIDE SEQUENCE [LARGE SCALE GENOMIC DNA]</scope>
    <source>
        <strain evidence="3 4">KR-140</strain>
    </source>
</reference>
<evidence type="ECO:0000256" key="1">
    <source>
        <dbReference type="SAM" id="MobiDB-lite"/>
    </source>
</evidence>
<dbReference type="EMBL" id="FWWU01000009">
    <property type="protein sequence ID" value="SMB93063.1"/>
    <property type="molecule type" value="Genomic_DNA"/>
</dbReference>
<sequence length="96" mass="9883">MSFVRKPRPYSSGLPAVTASPVPAVKPSRVRREKRPRPAPAPAPRRPGSSWATAVTALAVLGTVLVTLVGAAGLVGQVSRDAQFLSAAAGVTDVVR</sequence>
<dbReference type="RefSeq" id="WP_084049222.1">
    <property type="nucleotide sequence ID" value="NZ_FWWU01000009.1"/>
</dbReference>
<organism evidence="3 4">
    <name type="scientific">Deinococcus hopiensis KR-140</name>
    <dbReference type="NCBI Taxonomy" id="695939"/>
    <lineage>
        <taxon>Bacteria</taxon>
        <taxon>Thermotogati</taxon>
        <taxon>Deinococcota</taxon>
        <taxon>Deinococci</taxon>
        <taxon>Deinococcales</taxon>
        <taxon>Deinococcaceae</taxon>
        <taxon>Deinococcus</taxon>
    </lineage>
</organism>
<protein>
    <submittedName>
        <fullName evidence="3">Uncharacterized protein</fullName>
    </submittedName>
</protein>
<feature type="compositionally biased region" description="Basic residues" evidence="1">
    <location>
        <begin position="28"/>
        <end position="37"/>
    </location>
</feature>
<keyword evidence="4" id="KW-1185">Reference proteome</keyword>
<feature type="region of interest" description="Disordered" evidence="1">
    <location>
        <begin position="1"/>
        <end position="48"/>
    </location>
</feature>
<keyword evidence="2" id="KW-0472">Membrane</keyword>
<dbReference type="Proteomes" id="UP000192582">
    <property type="component" value="Unassembled WGS sequence"/>
</dbReference>
<gene>
    <name evidence="3" type="ORF">SAMN00790413_01829</name>
</gene>
<name>A0A1W1VIF3_9DEIO</name>
<proteinExistence type="predicted"/>
<dbReference type="AlphaFoldDB" id="A0A1W1VIF3"/>
<keyword evidence="2" id="KW-0812">Transmembrane</keyword>